<dbReference type="EMBL" id="LUTY01002535">
    <property type="protein sequence ID" value="OAD20146.1"/>
    <property type="molecule type" value="Genomic_DNA"/>
</dbReference>
<proteinExistence type="predicted"/>
<keyword evidence="2" id="KW-1185">Reference proteome</keyword>
<evidence type="ECO:0000313" key="2">
    <source>
        <dbReference type="Proteomes" id="UP000076962"/>
    </source>
</evidence>
<accession>A0A0A6RHU1</accession>
<dbReference type="Proteomes" id="UP000076962">
    <property type="component" value="Unassembled WGS sequence"/>
</dbReference>
<evidence type="ECO:0000313" key="1">
    <source>
        <dbReference type="EMBL" id="OAD20146.1"/>
    </source>
</evidence>
<organism evidence="1 2">
    <name type="scientific">Candidatus Thiomargarita nelsonii</name>
    <dbReference type="NCBI Taxonomy" id="1003181"/>
    <lineage>
        <taxon>Bacteria</taxon>
        <taxon>Pseudomonadati</taxon>
        <taxon>Pseudomonadota</taxon>
        <taxon>Gammaproteobacteria</taxon>
        <taxon>Thiotrichales</taxon>
        <taxon>Thiotrichaceae</taxon>
        <taxon>Thiomargarita</taxon>
    </lineage>
</organism>
<sequence length="223" mass="25545">MAKKETPCQCKKGTHVLLVEGKNDCHVIRMLCKEHQLSESLFCIYECGGDDYVLPELELRIQSDLQLRPKVIGIVLDADMPEDKPDIMVRWQQLSDKLEKYGYTLPVQPDKQGTIHSNVGKYPRIGIWLMPNNQDTGMLEDFLKKLALPDTLATAQSCVKCAYRRKVTHFKEAHLSKAEIYTYLAWQDEPGKPFGIAITAHTLQPNTEIAHLFTNWLNRLFSE</sequence>
<dbReference type="AlphaFoldDB" id="A0A0A6RHU1"/>
<gene>
    <name evidence="1" type="ORF">THIOM_004171</name>
</gene>
<protein>
    <recommendedName>
        <fullName evidence="3">DUF4435 domain-containing protein</fullName>
    </recommendedName>
</protein>
<name>A0A0A6RHU1_9GAMM</name>
<evidence type="ECO:0008006" key="3">
    <source>
        <dbReference type="Google" id="ProtNLM"/>
    </source>
</evidence>
<reference evidence="1 2" key="1">
    <citation type="submission" date="2016-05" db="EMBL/GenBank/DDBJ databases">
        <title>Single-cell genome of chain-forming Candidatus Thiomargarita nelsonii and comparison to other large sulfur-oxidizing bacteria.</title>
        <authorList>
            <person name="Winkel M."/>
            <person name="Salman V."/>
            <person name="Woyke T."/>
            <person name="Schulz-Vogt H."/>
            <person name="Richter M."/>
            <person name="Flood B."/>
            <person name="Bailey J."/>
            <person name="Amann R."/>
            <person name="Mussmann M."/>
        </authorList>
    </citation>
    <scope>NUCLEOTIDE SEQUENCE [LARGE SCALE GENOMIC DNA]</scope>
    <source>
        <strain evidence="1 2">THI036</strain>
    </source>
</reference>
<dbReference type="InterPro" id="IPR024508">
    <property type="entry name" value="DUF3226"/>
</dbReference>
<comment type="caution">
    <text evidence="1">The sequence shown here is derived from an EMBL/GenBank/DDBJ whole genome shotgun (WGS) entry which is preliminary data.</text>
</comment>
<dbReference type="Pfam" id="PF11536">
    <property type="entry name" value="DUF3226"/>
    <property type="match status" value="1"/>
</dbReference>